<dbReference type="Gene3D" id="3.40.50.1820">
    <property type="entry name" value="alpha/beta hydrolase"/>
    <property type="match status" value="1"/>
</dbReference>
<sequence length="360" mass="39395">MIINFSRYLARLCAAASASSAMLLSFAQPALAVHAYEPHLKPVATIADTRFTLDTPQGHAEFPLYLSKDWSVAQPQITRAVIVIHGKLRNADVYFRTAQKARDAAHADPDATLLIAPQFLATLDLRIHDEPADLLRWSGNGWMGGEAAQAPVSISSYDVLDAIVTRLADRKLFPNLRHVVFAGHSGGAQVVQRYAVAARNIAALTDEGIDVRYVVASPSTYAYFDAQRPNAQGVAAPFDAAQCPDFNQWKYGMDQRPPYLDDRSPAQLEAAYAARRIDYLVGGDDDDPQQSALDKTCAAEAQGPQRVARAEAYYRYIRARHTDHLQQSFHIVPGVGHNGARMLTSVCALAAMFDTQGCEP</sequence>
<dbReference type="EMBL" id="FNKP01000002">
    <property type="protein sequence ID" value="SDR19940.1"/>
    <property type="molecule type" value="Genomic_DNA"/>
</dbReference>
<dbReference type="PANTHER" id="PTHR35560">
    <property type="entry name" value="BLL0132 PROTEIN"/>
    <property type="match status" value="1"/>
</dbReference>
<dbReference type="RefSeq" id="WP_074766989.1">
    <property type="nucleotide sequence ID" value="NZ_FNKP01000002.1"/>
</dbReference>
<evidence type="ECO:0000256" key="1">
    <source>
        <dbReference type="SAM" id="SignalP"/>
    </source>
</evidence>
<protein>
    <recommendedName>
        <fullName evidence="4">Alpha/beta hydrolase</fullName>
    </recommendedName>
</protein>
<feature type="signal peptide" evidence="1">
    <location>
        <begin position="1"/>
        <end position="32"/>
    </location>
</feature>
<feature type="chain" id="PRO_5010285308" description="Alpha/beta hydrolase" evidence="1">
    <location>
        <begin position="33"/>
        <end position="360"/>
    </location>
</feature>
<accession>A0A1H1H3C6</accession>
<organism evidence="2 3">
    <name type="scientific">Paraburkholderia fungorum</name>
    <dbReference type="NCBI Taxonomy" id="134537"/>
    <lineage>
        <taxon>Bacteria</taxon>
        <taxon>Pseudomonadati</taxon>
        <taxon>Pseudomonadota</taxon>
        <taxon>Betaproteobacteria</taxon>
        <taxon>Burkholderiales</taxon>
        <taxon>Burkholderiaceae</taxon>
        <taxon>Paraburkholderia</taxon>
    </lineage>
</organism>
<proteinExistence type="predicted"/>
<dbReference type="AlphaFoldDB" id="A0A1H1H3C6"/>
<keyword evidence="1" id="KW-0732">Signal</keyword>
<dbReference type="Proteomes" id="UP000183487">
    <property type="component" value="Unassembled WGS sequence"/>
</dbReference>
<dbReference type="PANTHER" id="PTHR35560:SF3">
    <property type="entry name" value="PEPTIDASE S9 PROLYL OLIGOPEPTIDASE CATALYTIC DOMAIN-CONTAINING PROTEIN"/>
    <property type="match status" value="1"/>
</dbReference>
<evidence type="ECO:0008006" key="4">
    <source>
        <dbReference type="Google" id="ProtNLM"/>
    </source>
</evidence>
<dbReference type="SUPFAM" id="SSF53474">
    <property type="entry name" value="alpha/beta-Hydrolases"/>
    <property type="match status" value="1"/>
</dbReference>
<reference evidence="3" key="1">
    <citation type="submission" date="2016-10" db="EMBL/GenBank/DDBJ databases">
        <authorList>
            <person name="Varghese N."/>
        </authorList>
    </citation>
    <scope>NUCLEOTIDE SEQUENCE [LARGE SCALE GENOMIC DNA]</scope>
    <source>
        <strain evidence="3">GAS106B</strain>
    </source>
</reference>
<dbReference type="InterPro" id="IPR029058">
    <property type="entry name" value="AB_hydrolase_fold"/>
</dbReference>
<keyword evidence="3" id="KW-1185">Reference proteome</keyword>
<evidence type="ECO:0000313" key="3">
    <source>
        <dbReference type="Proteomes" id="UP000183487"/>
    </source>
</evidence>
<gene>
    <name evidence="2" type="ORF">SAMN05443245_3492</name>
</gene>
<dbReference type="OrthoDB" id="1094867at2"/>
<evidence type="ECO:0000313" key="2">
    <source>
        <dbReference type="EMBL" id="SDR19940.1"/>
    </source>
</evidence>
<name>A0A1H1H3C6_9BURK</name>